<keyword evidence="3" id="KW-1185">Reference proteome</keyword>
<name>A0A1E4SNM3_9ASCO</name>
<dbReference type="Proteomes" id="UP000094285">
    <property type="component" value="Unassembled WGS sequence"/>
</dbReference>
<dbReference type="EMBL" id="KV453910">
    <property type="protein sequence ID" value="ODV81017.1"/>
    <property type="molecule type" value="Genomic_DNA"/>
</dbReference>
<protein>
    <submittedName>
        <fullName evidence="2">Uncharacterized protein</fullName>
    </submittedName>
</protein>
<proteinExistence type="predicted"/>
<dbReference type="AlphaFoldDB" id="A0A1E4SNM3"/>
<gene>
    <name evidence="2" type="ORF">CANTADRAFT_188283</name>
</gene>
<evidence type="ECO:0000256" key="1">
    <source>
        <dbReference type="SAM" id="MobiDB-lite"/>
    </source>
</evidence>
<feature type="compositionally biased region" description="Low complexity" evidence="1">
    <location>
        <begin position="106"/>
        <end position="118"/>
    </location>
</feature>
<reference evidence="3" key="1">
    <citation type="submission" date="2016-05" db="EMBL/GenBank/DDBJ databases">
        <title>Comparative genomics of biotechnologically important yeasts.</title>
        <authorList>
            <consortium name="DOE Joint Genome Institute"/>
            <person name="Riley R."/>
            <person name="Haridas S."/>
            <person name="Wolfe K.H."/>
            <person name="Lopes M.R."/>
            <person name="Hittinger C.T."/>
            <person name="Goker M."/>
            <person name="Salamov A."/>
            <person name="Wisecaver J."/>
            <person name="Long T.M."/>
            <person name="Aerts A.L."/>
            <person name="Barry K."/>
            <person name="Choi C."/>
            <person name="Clum A."/>
            <person name="Coughlan A.Y."/>
            <person name="Deshpande S."/>
            <person name="Douglass A.P."/>
            <person name="Hanson S.J."/>
            <person name="Klenk H.-P."/>
            <person name="Labutti K."/>
            <person name="Lapidus A."/>
            <person name="Lindquist E."/>
            <person name="Lipzen A."/>
            <person name="Meier-Kolthoff J.P."/>
            <person name="Ohm R.A."/>
            <person name="Otillar R.P."/>
            <person name="Pangilinan J."/>
            <person name="Peng Y."/>
            <person name="Rokas A."/>
            <person name="Rosa C.A."/>
            <person name="Scheuner C."/>
            <person name="Sibirny A.A."/>
            <person name="Slot J.C."/>
            <person name="Stielow J.B."/>
            <person name="Sun H."/>
            <person name="Kurtzman C.P."/>
            <person name="Blackwell M."/>
            <person name="Grigoriev I.V."/>
            <person name="Jeffries T.W."/>
        </authorList>
    </citation>
    <scope>NUCLEOTIDE SEQUENCE [LARGE SCALE GENOMIC DNA]</scope>
    <source>
        <strain evidence="3">NRRL Y-17324</strain>
    </source>
</reference>
<dbReference type="RefSeq" id="XP_020066139.1">
    <property type="nucleotide sequence ID" value="XM_020206379.1"/>
</dbReference>
<evidence type="ECO:0000313" key="3">
    <source>
        <dbReference type="Proteomes" id="UP000094285"/>
    </source>
</evidence>
<feature type="compositionally biased region" description="Polar residues" evidence="1">
    <location>
        <begin position="213"/>
        <end position="229"/>
    </location>
</feature>
<accession>A0A1E4SNM3</accession>
<evidence type="ECO:0000313" key="2">
    <source>
        <dbReference type="EMBL" id="ODV81017.1"/>
    </source>
</evidence>
<sequence length="423" mass="46550">MSGETPATNSVHLAIAINMELDTLEHRRPVSCYVTPPLDSAIEFVRLEDAYTPRSDTFSYNGSPLASPVSSTSEHVTVDTPPAKPVPQASPKQKQGLFRRLSSKFSRAGTRTTSATSSPVARQDARWESAKSPALSPEKKLLGRSFSLKSIRSKGAESPTPPLKVQSPRKAPGPRTPVILQDPPVIRRNQPSKSAYRHSVHGTSFVSSDYVRSPTTTPKSAVSPTSQKLQPVADEHEPVTPTRRLARQPSHNATLASVQRRNSRYSMASRPTDSSTLDKGSVHSVLTSVLGLGLSTPVHSRLVPGLTTNHQLKLKIFVEQKGPHANEEVEFIALRMRKDRLNHVNELINLVMFKLLSTKNDLNLNHVRLLIIFRDPSLNPVVLKPSVDEATAERGLVCLSNDALLLDYILLKDKLYIKAQYTP</sequence>
<feature type="region of interest" description="Disordered" evidence="1">
    <location>
        <begin position="56"/>
        <end position="280"/>
    </location>
</feature>
<feature type="compositionally biased region" description="Polar residues" evidence="1">
    <location>
        <begin position="56"/>
        <end position="75"/>
    </location>
</feature>
<organism evidence="2 3">
    <name type="scientific">Suhomyces tanzawaensis NRRL Y-17324</name>
    <dbReference type="NCBI Taxonomy" id="984487"/>
    <lineage>
        <taxon>Eukaryota</taxon>
        <taxon>Fungi</taxon>
        <taxon>Dikarya</taxon>
        <taxon>Ascomycota</taxon>
        <taxon>Saccharomycotina</taxon>
        <taxon>Pichiomycetes</taxon>
        <taxon>Debaryomycetaceae</taxon>
        <taxon>Suhomyces</taxon>
    </lineage>
</organism>
<feature type="compositionally biased region" description="Polar residues" evidence="1">
    <location>
        <begin position="249"/>
        <end position="278"/>
    </location>
</feature>
<dbReference type="GeneID" id="30980516"/>
<dbReference type="OrthoDB" id="4025857at2759"/>